<organism evidence="2">
    <name type="scientific">marine sediment metagenome</name>
    <dbReference type="NCBI Taxonomy" id="412755"/>
    <lineage>
        <taxon>unclassified sequences</taxon>
        <taxon>metagenomes</taxon>
        <taxon>ecological metagenomes</taxon>
    </lineage>
</organism>
<dbReference type="InterPro" id="IPR015943">
    <property type="entry name" value="WD40/YVTN_repeat-like_dom_sf"/>
</dbReference>
<dbReference type="GO" id="GO:0017057">
    <property type="term" value="F:6-phosphogluconolactonase activity"/>
    <property type="evidence" value="ECO:0007669"/>
    <property type="project" value="TreeGrafter"/>
</dbReference>
<evidence type="ECO:0000256" key="1">
    <source>
        <dbReference type="ARBA" id="ARBA00005564"/>
    </source>
</evidence>
<comment type="caution">
    <text evidence="2">The sequence shown here is derived from an EMBL/GenBank/DDBJ whole genome shotgun (WGS) entry which is preliminary data.</text>
</comment>
<dbReference type="Gene3D" id="2.130.10.10">
    <property type="entry name" value="YVTN repeat-like/Quinoprotein amine dehydrogenase"/>
    <property type="match status" value="1"/>
</dbReference>
<dbReference type="PANTHER" id="PTHR30344">
    <property type="entry name" value="6-PHOSPHOGLUCONOLACTONASE-RELATED"/>
    <property type="match status" value="1"/>
</dbReference>
<dbReference type="Pfam" id="PF10282">
    <property type="entry name" value="Lactonase"/>
    <property type="match status" value="1"/>
</dbReference>
<dbReference type="AlphaFoldDB" id="A0A0F9MV22"/>
<dbReference type="InterPro" id="IPR019405">
    <property type="entry name" value="Lactonase_7-beta_prop"/>
</dbReference>
<comment type="similarity">
    <text evidence="1">Belongs to the cycloisomerase 2 family.</text>
</comment>
<evidence type="ECO:0000313" key="2">
    <source>
        <dbReference type="EMBL" id="KKM73077.1"/>
    </source>
</evidence>
<accession>A0A0F9MV22</accession>
<reference evidence="2" key="1">
    <citation type="journal article" date="2015" name="Nature">
        <title>Complex archaea that bridge the gap between prokaryotes and eukaryotes.</title>
        <authorList>
            <person name="Spang A."/>
            <person name="Saw J.H."/>
            <person name="Jorgensen S.L."/>
            <person name="Zaremba-Niedzwiedzka K."/>
            <person name="Martijn J."/>
            <person name="Lind A.E."/>
            <person name="van Eijk R."/>
            <person name="Schleper C."/>
            <person name="Guy L."/>
            <person name="Ettema T.J."/>
        </authorList>
    </citation>
    <scope>NUCLEOTIDE SEQUENCE</scope>
</reference>
<dbReference type="InterPro" id="IPR050282">
    <property type="entry name" value="Cycloisomerase_2"/>
</dbReference>
<dbReference type="PANTHER" id="PTHR30344:SF1">
    <property type="entry name" value="6-PHOSPHOGLUCONOLACTONASE"/>
    <property type="match status" value="1"/>
</dbReference>
<proteinExistence type="inferred from homology"/>
<name>A0A0F9MV22_9ZZZZ</name>
<dbReference type="SUPFAM" id="SSF51004">
    <property type="entry name" value="C-terminal (heme d1) domain of cytochrome cd1-nitrite reductase"/>
    <property type="match status" value="1"/>
</dbReference>
<dbReference type="InterPro" id="IPR011048">
    <property type="entry name" value="Haem_d1_sf"/>
</dbReference>
<dbReference type="EMBL" id="LAZR01009365">
    <property type="protein sequence ID" value="KKM73077.1"/>
    <property type="molecule type" value="Genomic_DNA"/>
</dbReference>
<sequence length="399" mass="43676">MMYLFMRLAQSRNVSTLCSVLCTISMVRAQTMTDTSYNLLIGTDTKVGTGDGIYVYEFNSETGKSSYRDKAAGIKNPSFLTVSEEGKHVYSVNEIAGGKGEVSAFSFDTATGKLDYINSIGSGGKGPCYSSVDRANKYALMADYSGGSLAALPIRPEGSLGASIQSIRYEGKSFVPEQRGPRIHASVLSEDNKFLFVPDLGTDKIHTYNVDVARPNPLPPSDPAYVKVEQGSGPHHFTFHPNHKFAYSIQELMGINTFFEFNNGKLKILQSVDLVSKDSNGPADAAVIHISPDGKSLYRSLCGNLNELIIYAMNEKGILKYIGRQSTLGRGPRNFSVYPTGNFLLVGNSDSDENVVFKRNKAKRLTYTTETIKVGSPVCLKFVPTKINNLHNYHSISTF</sequence>
<gene>
    <name evidence="2" type="ORF">LCGC14_1414130</name>
</gene>
<protein>
    <recommendedName>
        <fullName evidence="3">6-phosphogluconolactonase</fullName>
    </recommendedName>
</protein>
<evidence type="ECO:0008006" key="3">
    <source>
        <dbReference type="Google" id="ProtNLM"/>
    </source>
</evidence>